<name>A0ABW1T231_9ACTN</name>
<dbReference type="Proteomes" id="UP001596138">
    <property type="component" value="Unassembled WGS sequence"/>
</dbReference>
<dbReference type="Gene3D" id="3.40.50.1820">
    <property type="entry name" value="alpha/beta hydrolase"/>
    <property type="match status" value="1"/>
</dbReference>
<dbReference type="Pfam" id="PF12146">
    <property type="entry name" value="Hydrolase_4"/>
    <property type="match status" value="1"/>
</dbReference>
<gene>
    <name evidence="2" type="ORF">ACFQGU_09865</name>
</gene>
<evidence type="ECO:0000313" key="2">
    <source>
        <dbReference type="EMBL" id="MFC6238185.1"/>
    </source>
</evidence>
<sequence length="285" mass="31124">MSDVLPGLVDDDIALPGFRMALRRAPGERRPFLLVHGLASNARLWDGVARRLAAAGHEVVAVDQRGHGRSEETVDGYDTSTAACDLSDLIAALGWTGDRAPVVAGQSWGGNVVLTLAAEHRGVGAIALVDGGWIHLSDRFPTFDECWEQLAPPVFDGWTRASLEERARSWNSDWPEEGRLGALANFGDLPDGTVRPHLAREHHRSIVHSLWQDDPRPLYPRVQVPTLLMAAVDAVPLGSTPVTEALDRIPDAEVQWYVGAHHDLHAQQPDRCTADLLALEVRARP</sequence>
<dbReference type="InterPro" id="IPR050266">
    <property type="entry name" value="AB_hydrolase_sf"/>
</dbReference>
<proteinExistence type="predicted"/>
<dbReference type="InterPro" id="IPR022742">
    <property type="entry name" value="Hydrolase_4"/>
</dbReference>
<dbReference type="GO" id="GO:0016787">
    <property type="term" value="F:hydrolase activity"/>
    <property type="evidence" value="ECO:0007669"/>
    <property type="project" value="UniProtKB-KW"/>
</dbReference>
<feature type="domain" description="Serine aminopeptidase S33" evidence="1">
    <location>
        <begin position="32"/>
        <end position="266"/>
    </location>
</feature>
<evidence type="ECO:0000259" key="1">
    <source>
        <dbReference type="Pfam" id="PF12146"/>
    </source>
</evidence>
<comment type="caution">
    <text evidence="2">The sequence shown here is derived from an EMBL/GenBank/DDBJ whole genome shotgun (WGS) entry which is preliminary data.</text>
</comment>
<dbReference type="PANTHER" id="PTHR43798">
    <property type="entry name" value="MONOACYLGLYCEROL LIPASE"/>
    <property type="match status" value="1"/>
</dbReference>
<organism evidence="2 3">
    <name type="scientific">Longivirga aurantiaca</name>
    <dbReference type="NCBI Taxonomy" id="1837743"/>
    <lineage>
        <taxon>Bacteria</taxon>
        <taxon>Bacillati</taxon>
        <taxon>Actinomycetota</taxon>
        <taxon>Actinomycetes</taxon>
        <taxon>Sporichthyales</taxon>
        <taxon>Sporichthyaceae</taxon>
        <taxon>Longivirga</taxon>
    </lineage>
</organism>
<dbReference type="PANTHER" id="PTHR43798:SF33">
    <property type="entry name" value="HYDROLASE, PUTATIVE (AFU_ORTHOLOGUE AFUA_2G14860)-RELATED"/>
    <property type="match status" value="1"/>
</dbReference>
<dbReference type="RefSeq" id="WP_386766175.1">
    <property type="nucleotide sequence ID" value="NZ_JBHSTI010000008.1"/>
</dbReference>
<reference evidence="3" key="1">
    <citation type="journal article" date="2019" name="Int. J. Syst. Evol. Microbiol.">
        <title>The Global Catalogue of Microorganisms (GCM) 10K type strain sequencing project: providing services to taxonomists for standard genome sequencing and annotation.</title>
        <authorList>
            <consortium name="The Broad Institute Genomics Platform"/>
            <consortium name="The Broad Institute Genome Sequencing Center for Infectious Disease"/>
            <person name="Wu L."/>
            <person name="Ma J."/>
        </authorList>
    </citation>
    <scope>NUCLEOTIDE SEQUENCE [LARGE SCALE GENOMIC DNA]</scope>
    <source>
        <strain evidence="3">CGMCC 4.7317</strain>
    </source>
</reference>
<evidence type="ECO:0000313" key="3">
    <source>
        <dbReference type="Proteomes" id="UP001596138"/>
    </source>
</evidence>
<protein>
    <submittedName>
        <fullName evidence="2">Alpha/beta fold hydrolase</fullName>
    </submittedName>
</protein>
<dbReference type="SUPFAM" id="SSF53474">
    <property type="entry name" value="alpha/beta-Hydrolases"/>
    <property type="match status" value="1"/>
</dbReference>
<keyword evidence="2" id="KW-0378">Hydrolase</keyword>
<dbReference type="InterPro" id="IPR029058">
    <property type="entry name" value="AB_hydrolase_fold"/>
</dbReference>
<accession>A0ABW1T231</accession>
<dbReference type="EMBL" id="JBHSTI010000008">
    <property type="protein sequence ID" value="MFC6238185.1"/>
    <property type="molecule type" value="Genomic_DNA"/>
</dbReference>
<keyword evidence="3" id="KW-1185">Reference proteome</keyword>